<dbReference type="AlphaFoldDB" id="A0A9W9Z0C5"/>
<keyword evidence="4" id="KW-1185">Reference proteome</keyword>
<proteinExistence type="inferred from homology"/>
<accession>A0A9W9Z0C5</accession>
<sequence length="262" mass="29450">MASCPTWVGRLVFSALIITQCVFLAAYPAKYENNSGWYAVTITFAPAVILWCYLIVRSKANLRLLFYVWDLYVIFALVPNIGIVFGVVGDSIDKNRYLGPNTLKLVLCITPLLLLLLLHSADDSHDTDEHKELVSKLSYLMAIDLFDVVDMIDIVLEGYEYNIGIPKGFGTGMIVVACYTLLLTPWHLAENKVKCGRVELRFCTAICRNIVEMLFVNLVFLVIRAVVFFDYGKDASIFIAKNGIAMILSMLEIRYLCSSDSD</sequence>
<dbReference type="InterPro" id="IPR032776">
    <property type="entry name" value="CECR6/TMEM121"/>
</dbReference>
<keyword evidence="2" id="KW-1133">Transmembrane helix</keyword>
<feature type="transmembrane region" description="Helical" evidence="2">
    <location>
        <begin position="68"/>
        <end position="89"/>
    </location>
</feature>
<dbReference type="Proteomes" id="UP001163046">
    <property type="component" value="Unassembled WGS sequence"/>
</dbReference>
<evidence type="ECO:0000256" key="2">
    <source>
        <dbReference type="SAM" id="Phobius"/>
    </source>
</evidence>
<gene>
    <name evidence="3" type="ORF">OS493_029413</name>
</gene>
<feature type="transmembrane region" description="Helical" evidence="2">
    <location>
        <begin position="139"/>
        <end position="156"/>
    </location>
</feature>
<evidence type="ECO:0000256" key="1">
    <source>
        <dbReference type="ARBA" id="ARBA00007711"/>
    </source>
</evidence>
<comment type="similarity">
    <text evidence="1">Belongs to the TMEM121 family.</text>
</comment>
<feature type="transmembrane region" description="Helical" evidence="2">
    <location>
        <begin position="101"/>
        <end position="118"/>
    </location>
</feature>
<keyword evidence="2" id="KW-0812">Transmembrane</keyword>
<evidence type="ECO:0000313" key="3">
    <source>
        <dbReference type="EMBL" id="KAJ7370869.1"/>
    </source>
</evidence>
<name>A0A9W9Z0C5_9CNID</name>
<dbReference type="OrthoDB" id="5964337at2759"/>
<feature type="transmembrane region" description="Helical" evidence="2">
    <location>
        <begin position="210"/>
        <end position="229"/>
    </location>
</feature>
<feature type="transmembrane region" description="Helical" evidence="2">
    <location>
        <begin position="35"/>
        <end position="56"/>
    </location>
</feature>
<evidence type="ECO:0000313" key="4">
    <source>
        <dbReference type="Proteomes" id="UP001163046"/>
    </source>
</evidence>
<comment type="caution">
    <text evidence="3">The sequence shown here is derived from an EMBL/GenBank/DDBJ whole genome shotgun (WGS) entry which is preliminary data.</text>
</comment>
<feature type="transmembrane region" description="Helical" evidence="2">
    <location>
        <begin position="168"/>
        <end position="189"/>
    </location>
</feature>
<dbReference type="PANTHER" id="PTHR47399">
    <property type="entry name" value="TRANSMEMBRANE PROTEIN 121B"/>
    <property type="match status" value="1"/>
</dbReference>
<organism evidence="3 4">
    <name type="scientific">Desmophyllum pertusum</name>
    <dbReference type="NCBI Taxonomy" id="174260"/>
    <lineage>
        <taxon>Eukaryota</taxon>
        <taxon>Metazoa</taxon>
        <taxon>Cnidaria</taxon>
        <taxon>Anthozoa</taxon>
        <taxon>Hexacorallia</taxon>
        <taxon>Scleractinia</taxon>
        <taxon>Caryophylliina</taxon>
        <taxon>Caryophylliidae</taxon>
        <taxon>Desmophyllum</taxon>
    </lineage>
</organism>
<dbReference type="InterPro" id="IPR026624">
    <property type="entry name" value="CECR6"/>
</dbReference>
<dbReference type="PANTHER" id="PTHR47399:SF1">
    <property type="entry name" value="TRANSMEMBRANE PROTEIN 121B"/>
    <property type="match status" value="1"/>
</dbReference>
<dbReference type="Pfam" id="PF14997">
    <property type="entry name" value="CECR6_TMEM121"/>
    <property type="match status" value="1"/>
</dbReference>
<protein>
    <submittedName>
        <fullName evidence="3">Uncharacterized protein</fullName>
    </submittedName>
</protein>
<feature type="transmembrane region" description="Helical" evidence="2">
    <location>
        <begin position="7"/>
        <end position="29"/>
    </location>
</feature>
<keyword evidence="2" id="KW-0472">Membrane</keyword>
<reference evidence="3" key="1">
    <citation type="submission" date="2023-01" db="EMBL/GenBank/DDBJ databases">
        <title>Genome assembly of the deep-sea coral Lophelia pertusa.</title>
        <authorList>
            <person name="Herrera S."/>
            <person name="Cordes E."/>
        </authorList>
    </citation>
    <scope>NUCLEOTIDE SEQUENCE</scope>
    <source>
        <strain evidence="3">USNM1676648</strain>
        <tissue evidence="3">Polyp</tissue>
    </source>
</reference>
<dbReference type="EMBL" id="MU826855">
    <property type="protein sequence ID" value="KAJ7370869.1"/>
    <property type="molecule type" value="Genomic_DNA"/>
</dbReference>